<reference evidence="2 3" key="4">
    <citation type="journal article" date="2011" name="BMC Genomics">
        <title>RNA-Seq improves annotation of protein-coding genes in the cucumber genome.</title>
        <authorList>
            <person name="Li Z."/>
            <person name="Zhang Z."/>
            <person name="Yan P."/>
            <person name="Huang S."/>
            <person name="Fei Z."/>
            <person name="Lin K."/>
        </authorList>
    </citation>
    <scope>NUCLEOTIDE SEQUENCE [LARGE SCALE GENOMIC DNA]</scope>
    <source>
        <strain evidence="3">cv. 9930</strain>
    </source>
</reference>
<reference evidence="2 3" key="2">
    <citation type="journal article" date="2009" name="PLoS ONE">
        <title>An integrated genetic and cytogenetic map of the cucumber genome.</title>
        <authorList>
            <person name="Ren Y."/>
            <person name="Zhang Z."/>
            <person name="Liu J."/>
            <person name="Staub J.E."/>
            <person name="Han Y."/>
            <person name="Cheng Z."/>
            <person name="Li X."/>
            <person name="Lu J."/>
            <person name="Miao H."/>
            <person name="Kang H."/>
            <person name="Xie B."/>
            <person name="Gu X."/>
            <person name="Wang X."/>
            <person name="Du Y."/>
            <person name="Jin W."/>
            <person name="Huang S."/>
        </authorList>
    </citation>
    <scope>NUCLEOTIDE SEQUENCE [LARGE SCALE GENOMIC DNA]</scope>
    <source>
        <strain evidence="3">cv. 9930</strain>
    </source>
</reference>
<feature type="region of interest" description="Disordered" evidence="1">
    <location>
        <begin position="75"/>
        <end position="133"/>
    </location>
</feature>
<feature type="compositionally biased region" description="Polar residues" evidence="1">
    <location>
        <begin position="86"/>
        <end position="99"/>
    </location>
</feature>
<feature type="compositionally biased region" description="Basic and acidic residues" evidence="1">
    <location>
        <begin position="1"/>
        <end position="13"/>
    </location>
</feature>
<proteinExistence type="predicted"/>
<evidence type="ECO:0000256" key="1">
    <source>
        <dbReference type="SAM" id="MobiDB-lite"/>
    </source>
</evidence>
<feature type="region of interest" description="Disordered" evidence="1">
    <location>
        <begin position="1"/>
        <end position="26"/>
    </location>
</feature>
<evidence type="ECO:0000313" key="3">
    <source>
        <dbReference type="Proteomes" id="UP000029981"/>
    </source>
</evidence>
<organism evidence="2 3">
    <name type="scientific">Cucumis sativus</name>
    <name type="common">Cucumber</name>
    <dbReference type="NCBI Taxonomy" id="3659"/>
    <lineage>
        <taxon>Eukaryota</taxon>
        <taxon>Viridiplantae</taxon>
        <taxon>Streptophyta</taxon>
        <taxon>Embryophyta</taxon>
        <taxon>Tracheophyta</taxon>
        <taxon>Spermatophyta</taxon>
        <taxon>Magnoliopsida</taxon>
        <taxon>eudicotyledons</taxon>
        <taxon>Gunneridae</taxon>
        <taxon>Pentapetalae</taxon>
        <taxon>rosids</taxon>
        <taxon>fabids</taxon>
        <taxon>Cucurbitales</taxon>
        <taxon>Cucurbitaceae</taxon>
        <taxon>Benincaseae</taxon>
        <taxon>Cucumis</taxon>
    </lineage>
</organism>
<evidence type="ECO:0000313" key="2">
    <source>
        <dbReference type="EMBL" id="KGN65094.1"/>
    </source>
</evidence>
<gene>
    <name evidence="2" type="ORF">Csa_1G207810</name>
</gene>
<dbReference type="Proteomes" id="UP000029981">
    <property type="component" value="Chromosome 1"/>
</dbReference>
<dbReference type="AlphaFoldDB" id="A0A0A0LVW0"/>
<accession>A0A0A0LVW0</accession>
<dbReference type="Gramene" id="KGN65094">
    <property type="protein sequence ID" value="KGN65094"/>
    <property type="gene ID" value="Csa_1G207810"/>
</dbReference>
<sequence length="133" mass="15311">MTIHRNKEEEHCLKTQPPRNENDEEIDTYPPLLLLKRKPTTTQVVVDLTKEYQLNKEPSQKKRRKLTTKWMLVADSPIESPHQDGSVPSTSLPTEQLSSLPREDNEDPFLLPIEDVFYPPPPIDPFSPKSPIS</sequence>
<reference evidence="2 3" key="3">
    <citation type="journal article" date="2010" name="BMC Genomics">
        <title>Transcriptome sequencing and comparative analysis of cucumber flowers with different sex types.</title>
        <authorList>
            <person name="Guo S."/>
            <person name="Zheng Y."/>
            <person name="Joung J.G."/>
            <person name="Liu S."/>
            <person name="Zhang Z."/>
            <person name="Crasta O.R."/>
            <person name="Sobral B.W."/>
            <person name="Xu Y."/>
            <person name="Huang S."/>
            <person name="Fei Z."/>
        </authorList>
    </citation>
    <scope>NUCLEOTIDE SEQUENCE [LARGE SCALE GENOMIC DNA]</scope>
    <source>
        <strain evidence="3">cv. 9930</strain>
    </source>
</reference>
<protein>
    <submittedName>
        <fullName evidence="2">Uncharacterized protein</fullName>
    </submittedName>
</protein>
<reference evidence="2 3" key="1">
    <citation type="journal article" date="2009" name="Nat. Genet.">
        <title>The genome of the cucumber, Cucumis sativus L.</title>
        <authorList>
            <person name="Huang S."/>
            <person name="Li R."/>
            <person name="Zhang Z."/>
            <person name="Li L."/>
            <person name="Gu X."/>
            <person name="Fan W."/>
            <person name="Lucas W.J."/>
            <person name="Wang X."/>
            <person name="Xie B."/>
            <person name="Ni P."/>
            <person name="Ren Y."/>
            <person name="Zhu H."/>
            <person name="Li J."/>
            <person name="Lin K."/>
            <person name="Jin W."/>
            <person name="Fei Z."/>
            <person name="Li G."/>
            <person name="Staub J."/>
            <person name="Kilian A."/>
            <person name="van der Vossen E.A."/>
            <person name="Wu Y."/>
            <person name="Guo J."/>
            <person name="He J."/>
            <person name="Jia Z."/>
            <person name="Ren Y."/>
            <person name="Tian G."/>
            <person name="Lu Y."/>
            <person name="Ruan J."/>
            <person name="Qian W."/>
            <person name="Wang M."/>
            <person name="Huang Q."/>
            <person name="Li B."/>
            <person name="Xuan Z."/>
            <person name="Cao J."/>
            <person name="Asan"/>
            <person name="Wu Z."/>
            <person name="Zhang J."/>
            <person name="Cai Q."/>
            <person name="Bai Y."/>
            <person name="Zhao B."/>
            <person name="Han Y."/>
            <person name="Li Y."/>
            <person name="Li X."/>
            <person name="Wang S."/>
            <person name="Shi Q."/>
            <person name="Liu S."/>
            <person name="Cho W.K."/>
            <person name="Kim J.Y."/>
            <person name="Xu Y."/>
            <person name="Heller-Uszynska K."/>
            <person name="Miao H."/>
            <person name="Cheng Z."/>
            <person name="Zhang S."/>
            <person name="Wu J."/>
            <person name="Yang Y."/>
            <person name="Kang H."/>
            <person name="Li M."/>
            <person name="Liang H."/>
            <person name="Ren X."/>
            <person name="Shi Z."/>
            <person name="Wen M."/>
            <person name="Jian M."/>
            <person name="Yang H."/>
            <person name="Zhang G."/>
            <person name="Yang Z."/>
            <person name="Chen R."/>
            <person name="Liu S."/>
            <person name="Li J."/>
            <person name="Ma L."/>
            <person name="Liu H."/>
            <person name="Zhou Y."/>
            <person name="Zhao J."/>
            <person name="Fang X."/>
            <person name="Li G."/>
            <person name="Fang L."/>
            <person name="Li Y."/>
            <person name="Liu D."/>
            <person name="Zheng H."/>
            <person name="Zhang Y."/>
            <person name="Qin N."/>
            <person name="Li Z."/>
            <person name="Yang G."/>
            <person name="Yang S."/>
            <person name="Bolund L."/>
            <person name="Kristiansen K."/>
            <person name="Zheng H."/>
            <person name="Li S."/>
            <person name="Zhang X."/>
            <person name="Yang H."/>
            <person name="Wang J."/>
            <person name="Sun R."/>
            <person name="Zhang B."/>
            <person name="Jiang S."/>
            <person name="Wang J."/>
            <person name="Du Y."/>
            <person name="Li S."/>
        </authorList>
    </citation>
    <scope>NUCLEOTIDE SEQUENCE [LARGE SCALE GENOMIC DNA]</scope>
    <source>
        <strain evidence="3">cv. 9930</strain>
    </source>
</reference>
<keyword evidence="3" id="KW-1185">Reference proteome</keyword>
<name>A0A0A0LVW0_CUCSA</name>
<dbReference type="EMBL" id="CM002922">
    <property type="protein sequence ID" value="KGN65094.1"/>
    <property type="molecule type" value="Genomic_DNA"/>
</dbReference>